<gene>
    <name evidence="1" type="ORF">RHMOL_Rhmol10G0166500</name>
</gene>
<organism evidence="1 2">
    <name type="scientific">Rhododendron molle</name>
    <name type="common">Chinese azalea</name>
    <name type="synonym">Azalea mollis</name>
    <dbReference type="NCBI Taxonomy" id="49168"/>
    <lineage>
        <taxon>Eukaryota</taxon>
        <taxon>Viridiplantae</taxon>
        <taxon>Streptophyta</taxon>
        <taxon>Embryophyta</taxon>
        <taxon>Tracheophyta</taxon>
        <taxon>Spermatophyta</taxon>
        <taxon>Magnoliopsida</taxon>
        <taxon>eudicotyledons</taxon>
        <taxon>Gunneridae</taxon>
        <taxon>Pentapetalae</taxon>
        <taxon>asterids</taxon>
        <taxon>Ericales</taxon>
        <taxon>Ericaceae</taxon>
        <taxon>Ericoideae</taxon>
        <taxon>Rhodoreae</taxon>
        <taxon>Rhododendron</taxon>
    </lineage>
</organism>
<dbReference type="Proteomes" id="UP001062846">
    <property type="component" value="Chromosome 10"/>
</dbReference>
<sequence length="100" mass="10976">MADSDLAACMASLEAEMGFYHEEIEQLNAQIARLISTIWTLRHVVSNLQDFAFDQLDDKHDPEYVPERGSDNTVEDSEGNSNGSDDHSDGANDVSGEGND</sequence>
<evidence type="ECO:0000313" key="2">
    <source>
        <dbReference type="Proteomes" id="UP001062846"/>
    </source>
</evidence>
<evidence type="ECO:0000313" key="1">
    <source>
        <dbReference type="EMBL" id="KAI8535337.1"/>
    </source>
</evidence>
<proteinExistence type="predicted"/>
<protein>
    <submittedName>
        <fullName evidence="1">Uncharacterized protein</fullName>
    </submittedName>
</protein>
<name>A0ACC0M452_RHOML</name>
<comment type="caution">
    <text evidence="1">The sequence shown here is derived from an EMBL/GenBank/DDBJ whole genome shotgun (WGS) entry which is preliminary data.</text>
</comment>
<reference evidence="1" key="1">
    <citation type="submission" date="2022-02" db="EMBL/GenBank/DDBJ databases">
        <title>Plant Genome Project.</title>
        <authorList>
            <person name="Zhang R.-G."/>
        </authorList>
    </citation>
    <scope>NUCLEOTIDE SEQUENCE</scope>
    <source>
        <strain evidence="1">AT1</strain>
    </source>
</reference>
<accession>A0ACC0M452</accession>
<keyword evidence="2" id="KW-1185">Reference proteome</keyword>
<dbReference type="EMBL" id="CM046397">
    <property type="protein sequence ID" value="KAI8535337.1"/>
    <property type="molecule type" value="Genomic_DNA"/>
</dbReference>